<dbReference type="RefSeq" id="WP_147785619.1">
    <property type="nucleotide sequence ID" value="NZ_SDIK01000052.1"/>
</dbReference>
<evidence type="ECO:0000256" key="1">
    <source>
        <dbReference type="ARBA" id="ARBA00022723"/>
    </source>
</evidence>
<evidence type="ECO:0000313" key="3">
    <source>
        <dbReference type="EMBL" id="TXJ61868.1"/>
    </source>
</evidence>
<protein>
    <submittedName>
        <fullName evidence="3">Dihydrofolate reductase</fullName>
    </submittedName>
</protein>
<dbReference type="Proteomes" id="UP000321612">
    <property type="component" value="Unassembled WGS sequence"/>
</dbReference>
<dbReference type="InterPro" id="IPR039461">
    <property type="entry name" value="Peptidase_M49"/>
</dbReference>
<dbReference type="GO" id="GO:0016787">
    <property type="term" value="F:hydrolase activity"/>
    <property type="evidence" value="ECO:0007669"/>
    <property type="project" value="UniProtKB-KW"/>
</dbReference>
<comment type="caution">
    <text evidence="3">The sequence shown here is derived from an EMBL/GenBank/DDBJ whole genome shotgun (WGS) entry which is preliminary data.</text>
</comment>
<keyword evidence="4" id="KW-1185">Reference proteome</keyword>
<gene>
    <name evidence="3" type="ORF">ETF27_06755</name>
</gene>
<sequence>MNQKVFDFSNERFDDIQILRYHLCGFEKLSLRQKKYVYCLSQATLWGRDITFDQFGKYNLKVRRALEAIFLSKFKEESDDFRALELYLKKVWFANGIYHHYSSDKFVPGFSKTYFVDALHHVDISLLRLDEGETLETFIANLEKVLFDPNYLPKRVNKADGQDIVKTSACNYYEHVSQAEVEQFYEHKKKKAHDNPPSFGLNSKVIKENGVIRELVWKAGGQYGSAIRRIIEWLDKAKRYAENSRQVQTIELLIKFYKSGNLTDFDNYSIAWVNDLEGQVDFINGFIEVYGDPLGYKGSWEGIVHYKDLEETKRTRLISDNAQWFEDNSPTDKRFKKSEVKGVTANVVCAAMLGGDEYPSTAIGINLPNADWIRAEHGSKSVTISNLIHAYDEASKNNGFLEEFVIDKGTLDLIKQYGNQTDILHTDIHECLGHGSGKLLSGIDTDALKNYGNTIEETRADLFGLYYMPDDKLLSLGLLNSEEAYKAQYYSYLMNGLLTQLARIKPGKSIEEAHMQNRALIARWALELGKKAKVAELISISGKTFLRINDYLALRDIFAYELAEIQRIKSEGDFDKGRQLVEKYAINIDLTLHKEILSRYDSLDIAPYKGFLNPKMEIVHNASGEIADIRIDYTESYTDQMLRYSNEYGIL</sequence>
<dbReference type="PANTHER" id="PTHR23422:SF11">
    <property type="entry name" value="DIPEPTIDYL PEPTIDASE 3"/>
    <property type="match status" value="1"/>
</dbReference>
<evidence type="ECO:0000256" key="2">
    <source>
        <dbReference type="ARBA" id="ARBA00022801"/>
    </source>
</evidence>
<dbReference type="PANTHER" id="PTHR23422">
    <property type="entry name" value="DIPEPTIDYL PEPTIDASE III-RELATED"/>
    <property type="match status" value="1"/>
</dbReference>
<proteinExistence type="predicted"/>
<dbReference type="Pfam" id="PF03571">
    <property type="entry name" value="Peptidase_M49"/>
    <property type="match status" value="2"/>
</dbReference>
<dbReference type="AlphaFoldDB" id="A0A5C8GLX1"/>
<dbReference type="EMBL" id="SDIK01000052">
    <property type="protein sequence ID" value="TXJ61868.1"/>
    <property type="molecule type" value="Genomic_DNA"/>
</dbReference>
<dbReference type="GO" id="GO:0046872">
    <property type="term" value="F:metal ion binding"/>
    <property type="evidence" value="ECO:0007669"/>
    <property type="project" value="UniProtKB-KW"/>
</dbReference>
<dbReference type="Gene3D" id="3.30.540.30">
    <property type="match status" value="2"/>
</dbReference>
<accession>A0A5C8GLX1</accession>
<organism evidence="3 4">
    <name type="scientific">Prevotella brunnea</name>
    <dbReference type="NCBI Taxonomy" id="2508867"/>
    <lineage>
        <taxon>Bacteria</taxon>
        <taxon>Pseudomonadati</taxon>
        <taxon>Bacteroidota</taxon>
        <taxon>Bacteroidia</taxon>
        <taxon>Bacteroidales</taxon>
        <taxon>Prevotellaceae</taxon>
        <taxon>Prevotella</taxon>
    </lineage>
</organism>
<reference evidence="4" key="1">
    <citation type="submission" date="2019-05" db="EMBL/GenBank/DDBJ databases">
        <title>Prevotella brunnea sp. nov., isolated from a wound of a patient.</title>
        <authorList>
            <person name="Buhl M."/>
        </authorList>
    </citation>
    <scope>NUCLEOTIDE SEQUENCE [LARGE SCALE GENOMIC DNA]</scope>
    <source>
        <strain evidence="4">A2672</strain>
    </source>
</reference>
<keyword evidence="1" id="KW-0479">Metal-binding</keyword>
<keyword evidence="2" id="KW-0378">Hydrolase</keyword>
<evidence type="ECO:0000313" key="4">
    <source>
        <dbReference type="Proteomes" id="UP000321612"/>
    </source>
</evidence>
<name>A0A5C8GLX1_9BACT</name>
<dbReference type="OrthoDB" id="9812747at2"/>